<reference evidence="12 13" key="1">
    <citation type="submission" date="2020-08" db="EMBL/GenBank/DDBJ databases">
        <title>Genomic Encyclopedia of Type Strains, Phase IV (KMG-IV): sequencing the most valuable type-strain genomes for metagenomic binning, comparative biology and taxonomic classification.</title>
        <authorList>
            <person name="Goeker M."/>
        </authorList>
    </citation>
    <scope>NUCLEOTIDE SEQUENCE [LARGE SCALE GENOMIC DNA]</scope>
    <source>
        <strain evidence="12 13">DSM 11805</strain>
    </source>
</reference>
<comment type="subcellular location">
    <subcellularLocation>
        <location evidence="1">Membrane</location>
    </subcellularLocation>
</comment>
<dbReference type="InterPro" id="IPR050515">
    <property type="entry name" value="Beta-lactam/transpept"/>
</dbReference>
<accession>A0A841RBS2</accession>
<keyword evidence="13" id="KW-1185">Reference proteome</keyword>
<feature type="domain" description="Penicillin-binding protein dimerisation" evidence="10">
    <location>
        <begin position="55"/>
        <end position="219"/>
    </location>
</feature>
<evidence type="ECO:0000313" key="13">
    <source>
        <dbReference type="Proteomes" id="UP000572212"/>
    </source>
</evidence>
<dbReference type="SUPFAM" id="SSF56519">
    <property type="entry name" value="Penicillin binding protein dimerisation domain"/>
    <property type="match status" value="1"/>
</dbReference>
<dbReference type="SUPFAM" id="SSF56601">
    <property type="entry name" value="beta-lactamase/transpeptidase-like"/>
    <property type="match status" value="1"/>
</dbReference>
<evidence type="ECO:0000259" key="11">
    <source>
        <dbReference type="Pfam" id="PF03793"/>
    </source>
</evidence>
<evidence type="ECO:0000256" key="8">
    <source>
        <dbReference type="SAM" id="Phobius"/>
    </source>
</evidence>
<dbReference type="EC" id="3.4.16.4" evidence="4"/>
<evidence type="ECO:0000259" key="10">
    <source>
        <dbReference type="Pfam" id="PF03717"/>
    </source>
</evidence>
<dbReference type="Proteomes" id="UP000572212">
    <property type="component" value="Unassembled WGS sequence"/>
</dbReference>
<keyword evidence="5 8" id="KW-0472">Membrane</keyword>
<dbReference type="Gene3D" id="2.20.70.70">
    <property type="match status" value="1"/>
</dbReference>
<dbReference type="InterPro" id="IPR036138">
    <property type="entry name" value="PBP_dimer_sf"/>
</dbReference>
<protein>
    <recommendedName>
        <fullName evidence="4">serine-type D-Ala-D-Ala carboxypeptidase</fullName>
        <ecNumber evidence="4">3.4.16.4</ecNumber>
    </recommendedName>
</protein>
<comment type="similarity">
    <text evidence="3">Belongs to the transpeptidase family.</text>
</comment>
<feature type="region of interest" description="Disordered" evidence="7">
    <location>
        <begin position="714"/>
        <end position="733"/>
    </location>
</feature>
<evidence type="ECO:0000259" key="9">
    <source>
        <dbReference type="Pfam" id="PF00905"/>
    </source>
</evidence>
<dbReference type="GO" id="GO:0009252">
    <property type="term" value="P:peptidoglycan biosynthetic process"/>
    <property type="evidence" value="ECO:0007669"/>
    <property type="project" value="UniProtKB-UniPathway"/>
</dbReference>
<feature type="domain" description="PASTA" evidence="11">
    <location>
        <begin position="604"/>
        <end position="658"/>
    </location>
</feature>
<dbReference type="GO" id="GO:0009002">
    <property type="term" value="F:serine-type D-Ala-D-Ala carboxypeptidase activity"/>
    <property type="evidence" value="ECO:0007669"/>
    <property type="project" value="UniProtKB-EC"/>
</dbReference>
<name>A0A841RBS2_9BACI</name>
<dbReference type="InterPro" id="IPR012338">
    <property type="entry name" value="Beta-lactam/transpept-like"/>
</dbReference>
<evidence type="ECO:0000313" key="12">
    <source>
        <dbReference type="EMBL" id="MBB6511350.1"/>
    </source>
</evidence>
<evidence type="ECO:0000256" key="4">
    <source>
        <dbReference type="ARBA" id="ARBA00012448"/>
    </source>
</evidence>
<dbReference type="GO" id="GO:0071555">
    <property type="term" value="P:cell wall organization"/>
    <property type="evidence" value="ECO:0007669"/>
    <property type="project" value="TreeGrafter"/>
</dbReference>
<dbReference type="RefSeq" id="WP_184243479.1">
    <property type="nucleotide sequence ID" value="NZ_BAAACU010000020.1"/>
</dbReference>
<dbReference type="Gene3D" id="3.40.710.10">
    <property type="entry name" value="DD-peptidase/beta-lactamase superfamily"/>
    <property type="match status" value="1"/>
</dbReference>
<dbReference type="Gene3D" id="3.90.1310.10">
    <property type="entry name" value="Penicillin-binding protein 2a (Domain 2)"/>
    <property type="match status" value="1"/>
</dbReference>
<dbReference type="GO" id="GO:0005886">
    <property type="term" value="C:plasma membrane"/>
    <property type="evidence" value="ECO:0007669"/>
    <property type="project" value="TreeGrafter"/>
</dbReference>
<comment type="catalytic activity">
    <reaction evidence="6">
        <text>Preferential cleavage: (Ac)2-L-Lys-D-Ala-|-D-Ala. Also transpeptidation of peptidyl-alanyl moieties that are N-acyl substituents of D-alanine.</text>
        <dbReference type="EC" id="3.4.16.4"/>
    </reaction>
</comment>
<proteinExistence type="inferred from homology"/>
<dbReference type="EMBL" id="JACHON010000001">
    <property type="protein sequence ID" value="MBB6511350.1"/>
    <property type="molecule type" value="Genomic_DNA"/>
</dbReference>
<dbReference type="AlphaFoldDB" id="A0A841RBS2"/>
<gene>
    <name evidence="12" type="ORF">GGQ92_000117</name>
</gene>
<dbReference type="CDD" id="cd06576">
    <property type="entry name" value="PASTA_Pbp2x-like_1"/>
    <property type="match status" value="1"/>
</dbReference>
<organism evidence="12 13">
    <name type="scientific">Gracilibacillus halotolerans</name>
    <dbReference type="NCBI Taxonomy" id="74386"/>
    <lineage>
        <taxon>Bacteria</taxon>
        <taxon>Bacillati</taxon>
        <taxon>Bacillota</taxon>
        <taxon>Bacilli</taxon>
        <taxon>Bacillales</taxon>
        <taxon>Bacillaceae</taxon>
        <taxon>Gracilibacillus</taxon>
    </lineage>
</organism>
<dbReference type="PANTHER" id="PTHR30627:SF26">
    <property type="entry name" value="PENICILLIN-BINDING PROTEIN 2B"/>
    <property type="match status" value="1"/>
</dbReference>
<evidence type="ECO:0000256" key="7">
    <source>
        <dbReference type="SAM" id="MobiDB-lite"/>
    </source>
</evidence>
<dbReference type="Gene3D" id="3.30.70.2110">
    <property type="match status" value="1"/>
</dbReference>
<feature type="transmembrane region" description="Helical" evidence="8">
    <location>
        <begin position="12"/>
        <end position="30"/>
    </location>
</feature>
<dbReference type="Pfam" id="PF03793">
    <property type="entry name" value="PASTA"/>
    <property type="match status" value="1"/>
</dbReference>
<dbReference type="InterPro" id="IPR005543">
    <property type="entry name" value="PASTA_dom"/>
</dbReference>
<dbReference type="UniPathway" id="UPA00219"/>
<keyword evidence="8" id="KW-0812">Transmembrane</keyword>
<evidence type="ECO:0000256" key="6">
    <source>
        <dbReference type="ARBA" id="ARBA00034000"/>
    </source>
</evidence>
<dbReference type="Pfam" id="PF03717">
    <property type="entry name" value="PBP_dimer"/>
    <property type="match status" value="1"/>
</dbReference>
<dbReference type="InterPro" id="IPR001460">
    <property type="entry name" value="PCN-bd_Tpept"/>
</dbReference>
<dbReference type="CDD" id="cd06575">
    <property type="entry name" value="PASTA_Pbp2x-like_2"/>
    <property type="match status" value="1"/>
</dbReference>
<evidence type="ECO:0000256" key="5">
    <source>
        <dbReference type="ARBA" id="ARBA00023136"/>
    </source>
</evidence>
<sequence length="733" mass="82125">MKTKTTKWMPIVWMILFAIGFLIVFGRVLYIQVTGEVQGVSLTELAEEKRTNYYTIPAKRGTIFDRNGMPLAEDKIVYRLYAVLDEGQTINPEKPRHIVDIDEAADKIAPIIGMEPSEMKRRMVEGKEEERFQVEFSNYGKELTQTQKEEIEALEIPGIYFEEEPVRFYPNGTFASRTIGLAQKNDEGKIVGINGMENYMDEYLTGQDGSISYQRDKYNFKLLNPNEVLNQADDGEQVYLTIDQKVQTLLEDSLSVIEEEYEPTKMSAVVMHAKTGEVLAMSNRPSYDPNNFGDVENWFNDVISNPVEQGSTFKIFTLAAAVNEGVWRGDEYFKSGSYKAGPKIKPISDHNGGRGWGSITYLEGFQRSSNVAVAKLAYEKLGSDKFLEYLQAFDLDKETGIDLPGEVPGRILFDNPIEQITTSFGQGTITTPIQIVKGSSAIANGGEMVKPYLIKKIVDSETGEVIEEKSREVVGQPITKESADQVLDIMESVITSEAGTGKVFGLNDYTVAGKTATAQIPNPETRGYKTGWGNYIYSFIGMAPAEDPQLIMYISVQQPDLDEETYEPGNVTTSFIFKNVMENSLKYLNIEPDKEEVKVENLKTVPDWKDKSTNNVVEAFKEMNINPIVIGDGERVVDVNVKPGEKITTAQKVLIVTNEPTMPNIIGWSLKDLLTLKDLIELDIEWIGSGFIHKQSIEPGTSIQSGSYLMAELQEPTNDTKKVNKDELEEQTE</sequence>
<dbReference type="InterPro" id="IPR005311">
    <property type="entry name" value="PBP_dimer"/>
</dbReference>
<dbReference type="SUPFAM" id="SSF54184">
    <property type="entry name" value="Penicillin-binding protein 2x (pbp-2x), c-terminal domain"/>
    <property type="match status" value="2"/>
</dbReference>
<evidence type="ECO:0000256" key="2">
    <source>
        <dbReference type="ARBA" id="ARBA00004752"/>
    </source>
</evidence>
<comment type="pathway">
    <text evidence="2">Cell wall biogenesis; peptidoglycan biosynthesis.</text>
</comment>
<feature type="domain" description="Penicillin-binding protein transpeptidase" evidence="9">
    <location>
        <begin position="266"/>
        <end position="582"/>
    </location>
</feature>
<comment type="caution">
    <text evidence="12">The sequence shown here is derived from an EMBL/GenBank/DDBJ whole genome shotgun (WGS) entry which is preliminary data.</text>
</comment>
<dbReference type="GO" id="GO:0008658">
    <property type="term" value="F:penicillin binding"/>
    <property type="evidence" value="ECO:0007669"/>
    <property type="project" value="InterPro"/>
</dbReference>
<evidence type="ECO:0000256" key="1">
    <source>
        <dbReference type="ARBA" id="ARBA00004370"/>
    </source>
</evidence>
<keyword evidence="8" id="KW-1133">Transmembrane helix</keyword>
<dbReference type="Pfam" id="PF00905">
    <property type="entry name" value="Transpeptidase"/>
    <property type="match status" value="1"/>
</dbReference>
<dbReference type="PANTHER" id="PTHR30627">
    <property type="entry name" value="PEPTIDOGLYCAN D,D-TRANSPEPTIDASE"/>
    <property type="match status" value="1"/>
</dbReference>
<evidence type="ECO:0000256" key="3">
    <source>
        <dbReference type="ARBA" id="ARBA00007171"/>
    </source>
</evidence>